<protein>
    <recommendedName>
        <fullName evidence="3 10">Heme chaperone HemW</fullName>
    </recommendedName>
</protein>
<dbReference type="InterPro" id="IPR034505">
    <property type="entry name" value="Coproporphyrinogen-III_oxidase"/>
</dbReference>
<dbReference type="Proteomes" id="UP000244943">
    <property type="component" value="Chromosome I"/>
</dbReference>
<evidence type="ECO:0000256" key="6">
    <source>
        <dbReference type="ARBA" id="ARBA00022723"/>
    </source>
</evidence>
<dbReference type="NCBIfam" id="TIGR00539">
    <property type="entry name" value="hemN_rel"/>
    <property type="match status" value="1"/>
</dbReference>
<evidence type="ECO:0000256" key="5">
    <source>
        <dbReference type="ARBA" id="ARBA00022691"/>
    </source>
</evidence>
<dbReference type="Pfam" id="PF06969">
    <property type="entry name" value="HemN_C"/>
    <property type="match status" value="1"/>
</dbReference>
<dbReference type="PANTHER" id="PTHR13932:SF5">
    <property type="entry name" value="RADICAL S-ADENOSYL METHIONINE DOMAIN-CONTAINING PROTEIN 1, MITOCHONDRIAL"/>
    <property type="match status" value="1"/>
</dbReference>
<dbReference type="SFLD" id="SFLDS00029">
    <property type="entry name" value="Radical_SAM"/>
    <property type="match status" value="1"/>
</dbReference>
<dbReference type="SFLD" id="SFLDF00562">
    <property type="entry name" value="HemN-like__clustered_with_heat"/>
    <property type="match status" value="1"/>
</dbReference>
<keyword evidence="9 10" id="KW-0143">Chaperone</keyword>
<dbReference type="AlphaFoldDB" id="A0A2U3QVL3"/>
<accession>A0A2U3QVL3</accession>
<dbReference type="GO" id="GO:0005737">
    <property type="term" value="C:cytoplasm"/>
    <property type="evidence" value="ECO:0007669"/>
    <property type="project" value="UniProtKB-SubCell"/>
</dbReference>
<comment type="function">
    <text evidence="10">Probably acts as a heme chaperone, transferring heme to an unknown acceptor. Binds one molecule of heme per monomer, possibly covalently. Binds 1 [4Fe-4S] cluster. The cluster is coordinated with 3 cysteines and an exchangeable S-adenosyl-L-methionine.</text>
</comment>
<name>A0A2U3QVL3_ORITS</name>
<evidence type="ECO:0000256" key="9">
    <source>
        <dbReference type="ARBA" id="ARBA00023186"/>
    </source>
</evidence>
<reference evidence="13" key="1">
    <citation type="submission" date="2018-03" db="EMBL/GenBank/DDBJ databases">
        <authorList>
            <person name="Batty M. E."/>
            <person name="Batty M E."/>
        </authorList>
    </citation>
    <scope>NUCLEOTIDE SEQUENCE [LARGE SCALE GENOMIC DNA]</scope>
</reference>
<dbReference type="SMART" id="SM00729">
    <property type="entry name" value="Elp3"/>
    <property type="match status" value="1"/>
</dbReference>
<keyword evidence="7 10" id="KW-0408">Iron</keyword>
<keyword evidence="4 10" id="KW-0349">Heme</keyword>
<evidence type="ECO:0000256" key="2">
    <source>
        <dbReference type="ARBA" id="ARBA00006100"/>
    </source>
</evidence>
<evidence type="ECO:0000256" key="3">
    <source>
        <dbReference type="ARBA" id="ARBA00017228"/>
    </source>
</evidence>
<evidence type="ECO:0000313" key="13">
    <source>
        <dbReference type="Proteomes" id="UP000244943"/>
    </source>
</evidence>
<dbReference type="SFLD" id="SFLDF00288">
    <property type="entry name" value="HemN-like__clustered_with_nucl"/>
    <property type="match status" value="1"/>
</dbReference>
<organism evidence="12 13">
    <name type="scientific">Orientia tsutsugamushi</name>
    <name type="common">Rickettsia tsutsugamushi</name>
    <dbReference type="NCBI Taxonomy" id="784"/>
    <lineage>
        <taxon>Bacteria</taxon>
        <taxon>Pseudomonadati</taxon>
        <taxon>Pseudomonadota</taxon>
        <taxon>Alphaproteobacteria</taxon>
        <taxon>Rickettsiales</taxon>
        <taxon>Rickettsiaceae</taxon>
        <taxon>Rickettsieae</taxon>
        <taxon>Orientia</taxon>
    </lineage>
</organism>
<keyword evidence="8 10" id="KW-0411">Iron-sulfur</keyword>
<dbReference type="SUPFAM" id="SSF102114">
    <property type="entry name" value="Radical SAM enzymes"/>
    <property type="match status" value="1"/>
</dbReference>
<dbReference type="CDD" id="cd01335">
    <property type="entry name" value="Radical_SAM"/>
    <property type="match status" value="1"/>
</dbReference>
<dbReference type="InterPro" id="IPR006638">
    <property type="entry name" value="Elp3/MiaA/NifB-like_rSAM"/>
</dbReference>
<evidence type="ECO:0000256" key="8">
    <source>
        <dbReference type="ARBA" id="ARBA00023014"/>
    </source>
</evidence>
<dbReference type="GO" id="GO:0006779">
    <property type="term" value="P:porphyrin-containing compound biosynthetic process"/>
    <property type="evidence" value="ECO:0007669"/>
    <property type="project" value="InterPro"/>
</dbReference>
<comment type="subcellular location">
    <subcellularLocation>
        <location evidence="10">Cytoplasm</location>
    </subcellularLocation>
</comment>
<dbReference type="GeneID" id="89458854"/>
<evidence type="ECO:0000256" key="10">
    <source>
        <dbReference type="RuleBase" id="RU364116"/>
    </source>
</evidence>
<dbReference type="InterPro" id="IPR013785">
    <property type="entry name" value="Aldolase_TIM"/>
</dbReference>
<evidence type="ECO:0000256" key="4">
    <source>
        <dbReference type="ARBA" id="ARBA00022617"/>
    </source>
</evidence>
<dbReference type="GO" id="GO:0004109">
    <property type="term" value="F:coproporphyrinogen oxidase activity"/>
    <property type="evidence" value="ECO:0007669"/>
    <property type="project" value="InterPro"/>
</dbReference>
<keyword evidence="10" id="KW-0963">Cytoplasm</keyword>
<comment type="similarity">
    <text evidence="2">Belongs to the anaerobic coproporphyrinogen-III oxidase family. HemW subfamily.</text>
</comment>
<keyword evidence="10" id="KW-0004">4Fe-4S</keyword>
<sequence>MVFPGNLADESISVYIHWPFCLSKCPYCDFNSHVATKVNFNDWQLAFRKSIKYFEPLLTGKIIKSIFFGGGTPSLMEPELVASILNLLSSLAKFSDTVEITLEANPTSVEAKKFQQFRLAGINRVSIGVQSLRINNLKFLGRTHDVESAKHAVTLAKTIFPKFSFDLIYAIAEQEVEEWKQELQEAMLIAGSHVSIYQLTIEKGTKFFGDYRKGKFTLPSDETAAKLYNYTNHYLKNLGYHRYEISNYSKIGAECYHNLNYWNYGSYLGIGPGAHSRIVCYNNGVNGDSKSVKAITMQYNPQKWLNDILLASGDGIQDLHTLTDDDVIKEVIIMGLRLSTGISHDRLLELTGCNFQQALSMKYVHQLQNTGYIVMSNNNIRLTDKAMLVYNYIVNKIVIDRYLVAE</sequence>
<evidence type="ECO:0000313" key="12">
    <source>
        <dbReference type="EMBL" id="SPR05007.1"/>
    </source>
</evidence>
<dbReference type="InterPro" id="IPR058240">
    <property type="entry name" value="rSAM_sf"/>
</dbReference>
<evidence type="ECO:0000256" key="1">
    <source>
        <dbReference type="ARBA" id="ARBA00001966"/>
    </source>
</evidence>
<comment type="cofactor">
    <cofactor evidence="1">
        <name>[4Fe-4S] cluster</name>
        <dbReference type="ChEBI" id="CHEBI:49883"/>
    </cofactor>
</comment>
<evidence type="ECO:0000256" key="7">
    <source>
        <dbReference type="ARBA" id="ARBA00023004"/>
    </source>
</evidence>
<dbReference type="PROSITE" id="PS51918">
    <property type="entry name" value="RADICAL_SAM"/>
    <property type="match status" value="1"/>
</dbReference>
<dbReference type="Gene3D" id="3.20.20.70">
    <property type="entry name" value="Aldolase class I"/>
    <property type="match status" value="1"/>
</dbReference>
<dbReference type="NCBIfam" id="NF005133">
    <property type="entry name" value="PRK06582.1"/>
    <property type="match status" value="1"/>
</dbReference>
<evidence type="ECO:0000259" key="11">
    <source>
        <dbReference type="PROSITE" id="PS51918"/>
    </source>
</evidence>
<keyword evidence="5 10" id="KW-0949">S-adenosyl-L-methionine</keyword>
<dbReference type="RefSeq" id="WP_109227274.1">
    <property type="nucleotide sequence ID" value="NZ_LS398552.1"/>
</dbReference>
<dbReference type="PANTHER" id="PTHR13932">
    <property type="entry name" value="COPROPORPHYRINIGEN III OXIDASE"/>
    <property type="match status" value="1"/>
</dbReference>
<dbReference type="SFLD" id="SFLDG01065">
    <property type="entry name" value="anaerobic_coproporphyrinogen-I"/>
    <property type="match status" value="1"/>
</dbReference>
<dbReference type="EMBL" id="LS398552">
    <property type="protein sequence ID" value="SPR05007.1"/>
    <property type="molecule type" value="Genomic_DNA"/>
</dbReference>
<gene>
    <name evidence="12" type="ORF">UT76HP_00566</name>
</gene>
<dbReference type="InterPro" id="IPR010723">
    <property type="entry name" value="HemN_C"/>
</dbReference>
<dbReference type="InterPro" id="IPR004559">
    <property type="entry name" value="HemW-like"/>
</dbReference>
<keyword evidence="6 10" id="KW-0479">Metal-binding</keyword>
<dbReference type="GO" id="GO:0046872">
    <property type="term" value="F:metal ion binding"/>
    <property type="evidence" value="ECO:0007669"/>
    <property type="project" value="UniProtKB-UniRule"/>
</dbReference>
<dbReference type="GO" id="GO:0051539">
    <property type="term" value="F:4 iron, 4 sulfur cluster binding"/>
    <property type="evidence" value="ECO:0007669"/>
    <property type="project" value="UniProtKB-UniRule"/>
</dbReference>
<feature type="domain" description="Radical SAM core" evidence="11">
    <location>
        <begin position="6"/>
        <end position="241"/>
    </location>
</feature>
<dbReference type="InterPro" id="IPR007197">
    <property type="entry name" value="rSAM"/>
</dbReference>
<proteinExistence type="inferred from homology"/>
<dbReference type="Pfam" id="PF04055">
    <property type="entry name" value="Radical_SAM"/>
    <property type="match status" value="1"/>
</dbReference>